<comment type="caution">
    <text evidence="8">The sequence shown here is derived from an EMBL/GenBank/DDBJ whole genome shotgun (WGS) entry which is preliminary data.</text>
</comment>
<feature type="domain" description="ABC-2 type transporter transmembrane" evidence="7">
    <location>
        <begin position="2"/>
        <end position="93"/>
    </location>
</feature>
<evidence type="ECO:0000259" key="7">
    <source>
        <dbReference type="Pfam" id="PF01061"/>
    </source>
</evidence>
<dbReference type="InterPro" id="IPR013525">
    <property type="entry name" value="ABC2_TM"/>
</dbReference>
<dbReference type="InterPro" id="IPR050352">
    <property type="entry name" value="ABCG_transporters"/>
</dbReference>
<evidence type="ECO:0000313" key="8">
    <source>
        <dbReference type="EMBL" id="KAL0157495.1"/>
    </source>
</evidence>
<dbReference type="EMBL" id="JAMKFB020000023">
    <property type="protein sequence ID" value="KAL0157495.1"/>
    <property type="molecule type" value="Genomic_DNA"/>
</dbReference>
<evidence type="ECO:0000313" key="9">
    <source>
        <dbReference type="Proteomes" id="UP001529510"/>
    </source>
</evidence>
<sequence>HEYISGYYRVSVYFLSKIMSDVLFLRTIPGIIFSCVVYWMIGLKSTPDAFFIFLFSIILVSYTATSMALAISADQTVVAIANIFLTIIFIFMM</sequence>
<feature type="non-terminal residue" evidence="8">
    <location>
        <position position="1"/>
    </location>
</feature>
<evidence type="ECO:0000256" key="5">
    <source>
        <dbReference type="ARBA" id="ARBA00023136"/>
    </source>
</evidence>
<name>A0ABD0N768_CIRMR</name>
<dbReference type="GO" id="GO:0016020">
    <property type="term" value="C:membrane"/>
    <property type="evidence" value="ECO:0007669"/>
    <property type="project" value="UniProtKB-SubCell"/>
</dbReference>
<feature type="non-terminal residue" evidence="8">
    <location>
        <position position="93"/>
    </location>
</feature>
<evidence type="ECO:0000256" key="3">
    <source>
        <dbReference type="ARBA" id="ARBA00022692"/>
    </source>
</evidence>
<gene>
    <name evidence="8" type="ORF">M9458_045571</name>
</gene>
<accession>A0ABD0N768</accession>
<proteinExistence type="predicted"/>
<dbReference type="Pfam" id="PF01061">
    <property type="entry name" value="ABC2_membrane"/>
    <property type="match status" value="1"/>
</dbReference>
<keyword evidence="5 6" id="KW-0472">Membrane</keyword>
<dbReference type="Proteomes" id="UP001529510">
    <property type="component" value="Unassembled WGS sequence"/>
</dbReference>
<keyword evidence="4 6" id="KW-1133">Transmembrane helix</keyword>
<feature type="transmembrane region" description="Helical" evidence="6">
    <location>
        <begin position="23"/>
        <end position="43"/>
    </location>
</feature>
<feature type="transmembrane region" description="Helical" evidence="6">
    <location>
        <begin position="50"/>
        <end position="70"/>
    </location>
</feature>
<dbReference type="AlphaFoldDB" id="A0ABD0N768"/>
<keyword evidence="9" id="KW-1185">Reference proteome</keyword>
<reference evidence="8 9" key="1">
    <citation type="submission" date="2024-05" db="EMBL/GenBank/DDBJ databases">
        <title>Genome sequencing and assembly of Indian major carp, Cirrhinus mrigala (Hamilton, 1822).</title>
        <authorList>
            <person name="Mohindra V."/>
            <person name="Chowdhury L.M."/>
            <person name="Lal K."/>
            <person name="Jena J.K."/>
        </authorList>
    </citation>
    <scope>NUCLEOTIDE SEQUENCE [LARGE SCALE GENOMIC DNA]</scope>
    <source>
        <strain evidence="8">CM1030</strain>
        <tissue evidence="8">Blood</tissue>
    </source>
</reference>
<keyword evidence="2" id="KW-0813">Transport</keyword>
<evidence type="ECO:0000256" key="6">
    <source>
        <dbReference type="SAM" id="Phobius"/>
    </source>
</evidence>
<dbReference type="PANTHER" id="PTHR48041:SF121">
    <property type="entry name" value="ATP-BINDING CASSETTE SUB-FAMILY G MEMBER 2 ISOFORM X1"/>
    <property type="match status" value="1"/>
</dbReference>
<protein>
    <recommendedName>
        <fullName evidence="7">ABC-2 type transporter transmembrane domain-containing protein</fullName>
    </recommendedName>
</protein>
<evidence type="ECO:0000256" key="2">
    <source>
        <dbReference type="ARBA" id="ARBA00022448"/>
    </source>
</evidence>
<evidence type="ECO:0000256" key="4">
    <source>
        <dbReference type="ARBA" id="ARBA00022989"/>
    </source>
</evidence>
<feature type="transmembrane region" description="Helical" evidence="6">
    <location>
        <begin position="76"/>
        <end position="92"/>
    </location>
</feature>
<organism evidence="8 9">
    <name type="scientific">Cirrhinus mrigala</name>
    <name type="common">Mrigala</name>
    <dbReference type="NCBI Taxonomy" id="683832"/>
    <lineage>
        <taxon>Eukaryota</taxon>
        <taxon>Metazoa</taxon>
        <taxon>Chordata</taxon>
        <taxon>Craniata</taxon>
        <taxon>Vertebrata</taxon>
        <taxon>Euteleostomi</taxon>
        <taxon>Actinopterygii</taxon>
        <taxon>Neopterygii</taxon>
        <taxon>Teleostei</taxon>
        <taxon>Ostariophysi</taxon>
        <taxon>Cypriniformes</taxon>
        <taxon>Cyprinidae</taxon>
        <taxon>Labeoninae</taxon>
        <taxon>Labeonini</taxon>
        <taxon>Cirrhinus</taxon>
    </lineage>
</organism>
<keyword evidence="3 6" id="KW-0812">Transmembrane</keyword>
<evidence type="ECO:0000256" key="1">
    <source>
        <dbReference type="ARBA" id="ARBA00004141"/>
    </source>
</evidence>
<dbReference type="PANTHER" id="PTHR48041">
    <property type="entry name" value="ABC TRANSPORTER G FAMILY MEMBER 28"/>
    <property type="match status" value="1"/>
</dbReference>
<comment type="subcellular location">
    <subcellularLocation>
        <location evidence="1">Membrane</location>
        <topology evidence="1">Multi-pass membrane protein</topology>
    </subcellularLocation>
</comment>